<evidence type="ECO:0000256" key="2">
    <source>
        <dbReference type="ARBA" id="ARBA00022670"/>
    </source>
</evidence>
<evidence type="ECO:0000256" key="4">
    <source>
        <dbReference type="ARBA" id="ARBA00022825"/>
    </source>
</evidence>
<gene>
    <name evidence="9" type="ORF">HNP52_001234</name>
</gene>
<dbReference type="InterPro" id="IPR050131">
    <property type="entry name" value="Peptidase_S8_subtilisin-like"/>
</dbReference>
<dbReference type="PROSITE" id="PS00136">
    <property type="entry name" value="SUBTILASE_ASP"/>
    <property type="match status" value="1"/>
</dbReference>
<dbReference type="SUPFAM" id="SSF52743">
    <property type="entry name" value="Subtilisin-like"/>
    <property type="match status" value="1"/>
</dbReference>
<dbReference type="GO" id="GO:0004252">
    <property type="term" value="F:serine-type endopeptidase activity"/>
    <property type="evidence" value="ECO:0007669"/>
    <property type="project" value="UniProtKB-UniRule"/>
</dbReference>
<evidence type="ECO:0000256" key="3">
    <source>
        <dbReference type="ARBA" id="ARBA00022801"/>
    </source>
</evidence>
<evidence type="ECO:0000256" key="7">
    <source>
        <dbReference type="SAM" id="MobiDB-lite"/>
    </source>
</evidence>
<keyword evidence="10" id="KW-1185">Reference proteome</keyword>
<evidence type="ECO:0000313" key="9">
    <source>
        <dbReference type="EMBL" id="MBB4838183.1"/>
    </source>
</evidence>
<dbReference type="Pfam" id="PF00082">
    <property type="entry name" value="Peptidase_S8"/>
    <property type="match status" value="1"/>
</dbReference>
<evidence type="ECO:0000256" key="5">
    <source>
        <dbReference type="PROSITE-ProRule" id="PRU01240"/>
    </source>
</evidence>
<organism evidence="9 10">
    <name type="scientific">Sphingomonas kyeonggiensis</name>
    <dbReference type="NCBI Taxonomy" id="1268553"/>
    <lineage>
        <taxon>Bacteria</taxon>
        <taxon>Pseudomonadati</taxon>
        <taxon>Pseudomonadota</taxon>
        <taxon>Alphaproteobacteria</taxon>
        <taxon>Sphingomonadales</taxon>
        <taxon>Sphingomonadaceae</taxon>
        <taxon>Sphingomonas</taxon>
    </lineage>
</organism>
<feature type="active site" description="Charge relay system" evidence="5">
    <location>
        <position position="411"/>
    </location>
</feature>
<dbReference type="InterPro" id="IPR023827">
    <property type="entry name" value="Peptidase_S8_Asp-AS"/>
</dbReference>
<comment type="similarity">
    <text evidence="1 5 6">Belongs to the peptidase S8 family.</text>
</comment>
<name>A0A7W7JZZ6_9SPHN</name>
<dbReference type="InterPro" id="IPR000209">
    <property type="entry name" value="Peptidase_S8/S53_dom"/>
</dbReference>
<comment type="caution">
    <text evidence="9">The sequence shown here is derived from an EMBL/GenBank/DDBJ whole genome shotgun (WGS) entry which is preliminary data.</text>
</comment>
<feature type="active site" description="Charge relay system" evidence="5">
    <location>
        <position position="187"/>
    </location>
</feature>
<sequence length="491" mass="51052">MTARLGRLVQPWAHRAGAYAAPGSLLVRLKLGEVPAGIPAALDIRRKAATPAETTQHQILDRVVKSFGGAVRVSRLHAAAQALHTIGARNRGYSEAEEISGIARVLRFDVEPDTHIGSLAVSLMQLDIVESAMPNYLCTIGLDGPDRHPRRDEDDDNAGWDPRDMVNARRALSYCAGDGGVIVAVVDSGINLRHPEFSSQALDTGDRLRRGYDTVQLSEGQLATGIRLLGDNRGADTDPTDRYVGHGTACAAIIGGSGAGIPPGLAGACRLLPIRSLGAAQPPDHKPVGIGAISDLDMGLVMAAQLGAHVINCSFGTDDEAIEPGMPKPHSEAVAYATERGCTLVAASGNSGDRRVYWPAAFPQVVAVGAVDADRRMAGFSTSGDHVALCAPGVNIRTADLDGYQRATGTSFAAPFVAGAAALLVARAQERAAAVDPETIKKLLIASAQPHRPDLAAGNGAGILDAARALELLDRAIDADDTTELGGADDG</sequence>
<keyword evidence="4 5" id="KW-0720">Serine protease</keyword>
<dbReference type="PANTHER" id="PTHR43806">
    <property type="entry name" value="PEPTIDASE S8"/>
    <property type="match status" value="1"/>
</dbReference>
<dbReference type="PROSITE" id="PS00138">
    <property type="entry name" value="SUBTILASE_SER"/>
    <property type="match status" value="1"/>
</dbReference>
<dbReference type="PROSITE" id="PS51892">
    <property type="entry name" value="SUBTILASE"/>
    <property type="match status" value="1"/>
</dbReference>
<proteinExistence type="inferred from homology"/>
<accession>A0A7W7JZZ6</accession>
<evidence type="ECO:0000256" key="1">
    <source>
        <dbReference type="ARBA" id="ARBA00011073"/>
    </source>
</evidence>
<dbReference type="Proteomes" id="UP000575241">
    <property type="component" value="Unassembled WGS sequence"/>
</dbReference>
<dbReference type="InterPro" id="IPR015500">
    <property type="entry name" value="Peptidase_S8_subtilisin-rel"/>
</dbReference>
<dbReference type="EMBL" id="JACHLN010000001">
    <property type="protein sequence ID" value="MBB4838183.1"/>
    <property type="molecule type" value="Genomic_DNA"/>
</dbReference>
<dbReference type="InterPro" id="IPR036852">
    <property type="entry name" value="Peptidase_S8/S53_dom_sf"/>
</dbReference>
<dbReference type="PANTHER" id="PTHR43806:SF11">
    <property type="entry name" value="CEREVISIN-RELATED"/>
    <property type="match status" value="1"/>
</dbReference>
<dbReference type="InterPro" id="IPR023828">
    <property type="entry name" value="Peptidase_S8_Ser-AS"/>
</dbReference>
<dbReference type="GO" id="GO:0006508">
    <property type="term" value="P:proteolysis"/>
    <property type="evidence" value="ECO:0007669"/>
    <property type="project" value="UniProtKB-KW"/>
</dbReference>
<reference evidence="9 10" key="1">
    <citation type="submission" date="2020-08" db="EMBL/GenBank/DDBJ databases">
        <title>Functional genomics of gut bacteria from endangered species of beetles.</title>
        <authorList>
            <person name="Carlos-Shanley C."/>
        </authorList>
    </citation>
    <scope>NUCLEOTIDE SEQUENCE [LARGE SCALE GENOMIC DNA]</scope>
    <source>
        <strain evidence="9 10">S00224</strain>
    </source>
</reference>
<dbReference type="PRINTS" id="PR00723">
    <property type="entry name" value="SUBTILISIN"/>
</dbReference>
<keyword evidence="3 5" id="KW-0378">Hydrolase</keyword>
<protein>
    <submittedName>
        <fullName evidence="9">Subtilisin family serine protease</fullName>
    </submittedName>
</protein>
<evidence type="ECO:0000313" key="10">
    <source>
        <dbReference type="Proteomes" id="UP000575241"/>
    </source>
</evidence>
<keyword evidence="2 5" id="KW-0645">Protease</keyword>
<feature type="active site" description="Charge relay system" evidence="5">
    <location>
        <position position="246"/>
    </location>
</feature>
<feature type="domain" description="Peptidase S8/S53" evidence="8">
    <location>
        <begin position="180"/>
        <end position="460"/>
    </location>
</feature>
<feature type="region of interest" description="Disordered" evidence="7">
    <location>
        <begin position="143"/>
        <end position="162"/>
    </location>
</feature>
<dbReference type="AlphaFoldDB" id="A0A7W7JZZ6"/>
<evidence type="ECO:0000259" key="8">
    <source>
        <dbReference type="Pfam" id="PF00082"/>
    </source>
</evidence>
<dbReference type="Gene3D" id="3.40.50.200">
    <property type="entry name" value="Peptidase S8/S53 domain"/>
    <property type="match status" value="1"/>
</dbReference>
<dbReference type="RefSeq" id="WP_184163923.1">
    <property type="nucleotide sequence ID" value="NZ_JACHLN010000001.1"/>
</dbReference>
<evidence type="ECO:0000256" key="6">
    <source>
        <dbReference type="RuleBase" id="RU003355"/>
    </source>
</evidence>